<dbReference type="PANTHER" id="PTHR33444">
    <property type="entry name" value="SI:DKEY-19B23.12-RELATED"/>
    <property type="match status" value="1"/>
</dbReference>
<feature type="transmembrane region" description="Helical" evidence="1">
    <location>
        <begin position="128"/>
        <end position="149"/>
    </location>
</feature>
<keyword evidence="6" id="KW-1185">Reference proteome</keyword>
<dbReference type="AlphaFoldDB" id="A0A816CR85"/>
<keyword evidence="1" id="KW-0472">Membrane</keyword>
<evidence type="ECO:0000313" key="5">
    <source>
        <dbReference type="EMBL" id="CAF4519801.1"/>
    </source>
</evidence>
<evidence type="ECO:0000256" key="1">
    <source>
        <dbReference type="SAM" id="Phobius"/>
    </source>
</evidence>
<dbReference type="Proteomes" id="UP000682733">
    <property type="component" value="Unassembled WGS sequence"/>
</dbReference>
<name>A0A816CR85_9BILA</name>
<evidence type="ECO:0000313" key="2">
    <source>
        <dbReference type="EMBL" id="CAF1545742.1"/>
    </source>
</evidence>
<evidence type="ECO:0000313" key="6">
    <source>
        <dbReference type="Proteomes" id="UP000663829"/>
    </source>
</evidence>
<dbReference type="PANTHER" id="PTHR33444:SF2">
    <property type="entry name" value="MARVEL DOMAIN-CONTAINING PROTEIN"/>
    <property type="match status" value="1"/>
</dbReference>
<keyword evidence="1" id="KW-1133">Transmembrane helix</keyword>
<accession>A0A816CR85</accession>
<dbReference type="EMBL" id="CAJNOK010039579">
    <property type="protein sequence ID" value="CAF1545742.1"/>
    <property type="molecule type" value="Genomic_DNA"/>
</dbReference>
<dbReference type="Proteomes" id="UP000677228">
    <property type="component" value="Unassembled WGS sequence"/>
</dbReference>
<dbReference type="EMBL" id="CAJOBC010109569">
    <property type="protein sequence ID" value="CAF4519801.1"/>
    <property type="molecule type" value="Genomic_DNA"/>
</dbReference>
<comment type="caution">
    <text evidence="3">The sequence shown here is derived from an EMBL/GenBank/DDBJ whole genome shotgun (WGS) entry which is preliminary data.</text>
</comment>
<dbReference type="Proteomes" id="UP000681722">
    <property type="component" value="Unassembled WGS sequence"/>
</dbReference>
<keyword evidence="1" id="KW-0812">Transmembrane</keyword>
<feature type="transmembrane region" description="Helical" evidence="1">
    <location>
        <begin position="183"/>
        <end position="203"/>
    </location>
</feature>
<sequence length="213" mass="24147">MSAKLQQNRRSEQIHLTELGDISSSIGNRPVATHRTRRTVKPDSRKFTICGLATLSSICVLVILGIVSALPCTMLALGIKYRDECPIEHKIPLYLIVHGSIALIHIVLGISMFFTVLASNIIRYIQHLISQTLSLFIFIWLIIGSVWLFSVKSKVQYNQKIIYNIYEGNSWWMANSRYCNETLYKFTMAMLILGFISNALACCSSCMRFRSST</sequence>
<dbReference type="EMBL" id="CAJNOQ010042083">
    <property type="protein sequence ID" value="CAF1625926.1"/>
    <property type="molecule type" value="Genomic_DNA"/>
</dbReference>
<organism evidence="3 6">
    <name type="scientific">Didymodactylos carnosus</name>
    <dbReference type="NCBI Taxonomy" id="1234261"/>
    <lineage>
        <taxon>Eukaryota</taxon>
        <taxon>Metazoa</taxon>
        <taxon>Spiralia</taxon>
        <taxon>Gnathifera</taxon>
        <taxon>Rotifera</taxon>
        <taxon>Eurotatoria</taxon>
        <taxon>Bdelloidea</taxon>
        <taxon>Philodinida</taxon>
        <taxon>Philodinidae</taxon>
        <taxon>Didymodactylos</taxon>
    </lineage>
</organism>
<dbReference type="InterPro" id="IPR040350">
    <property type="entry name" value="TMEM272"/>
</dbReference>
<protein>
    <submittedName>
        <fullName evidence="3">Uncharacterized protein</fullName>
    </submittedName>
</protein>
<gene>
    <name evidence="3" type="ORF">GPM918_LOCUS44033</name>
    <name evidence="2" type="ORF">OVA965_LOCUS39012</name>
    <name evidence="5" type="ORF">SRO942_LOCUS45715</name>
    <name evidence="4" type="ORF">TMI583_LOCUS40263</name>
</gene>
<reference evidence="3" key="1">
    <citation type="submission" date="2021-02" db="EMBL/GenBank/DDBJ databases">
        <authorList>
            <person name="Nowell W R."/>
        </authorList>
    </citation>
    <scope>NUCLEOTIDE SEQUENCE</scope>
</reference>
<proteinExistence type="predicted"/>
<dbReference type="OrthoDB" id="6157510at2759"/>
<feature type="transmembrane region" description="Helical" evidence="1">
    <location>
        <begin position="47"/>
        <end position="79"/>
    </location>
</feature>
<feature type="transmembrane region" description="Helical" evidence="1">
    <location>
        <begin position="91"/>
        <end position="116"/>
    </location>
</feature>
<dbReference type="Proteomes" id="UP000663829">
    <property type="component" value="Unassembled WGS sequence"/>
</dbReference>
<dbReference type="EMBL" id="CAJOBA010061980">
    <property type="protein sequence ID" value="CAF4334777.1"/>
    <property type="molecule type" value="Genomic_DNA"/>
</dbReference>
<evidence type="ECO:0000313" key="3">
    <source>
        <dbReference type="EMBL" id="CAF1625926.1"/>
    </source>
</evidence>
<evidence type="ECO:0000313" key="4">
    <source>
        <dbReference type="EMBL" id="CAF4334777.1"/>
    </source>
</evidence>